<dbReference type="Gene3D" id="3.30.70.330">
    <property type="match status" value="4"/>
</dbReference>
<evidence type="ECO:0000256" key="3">
    <source>
        <dbReference type="ARBA" id="ARBA00022664"/>
    </source>
</evidence>
<proteinExistence type="predicted"/>
<evidence type="ECO:0000256" key="9">
    <source>
        <dbReference type="ARBA" id="ARBA00069863"/>
    </source>
</evidence>
<dbReference type="InterPro" id="IPR006536">
    <property type="entry name" value="HnRNP-L/PTB"/>
</dbReference>
<dbReference type="PANTHER" id="PTHR15592">
    <property type="entry name" value="MATRIN 3/NUCLEAR PROTEIN 220-RELATED"/>
    <property type="match status" value="1"/>
</dbReference>
<dbReference type="GO" id="GO:0008380">
    <property type="term" value="P:RNA splicing"/>
    <property type="evidence" value="ECO:0007669"/>
    <property type="project" value="UniProtKB-KW"/>
</dbReference>
<dbReference type="Pfam" id="PF13893">
    <property type="entry name" value="RRM_5"/>
    <property type="match status" value="1"/>
</dbReference>
<keyword evidence="5 11" id="KW-0694">RNA-binding</keyword>
<accession>A0A8C8BSF8</accession>
<keyword evidence="8" id="KW-0539">Nucleus</keyword>
<dbReference type="AlphaFoldDB" id="A0A8C8BSF8"/>
<reference evidence="13" key="2">
    <citation type="submission" date="2025-09" db="UniProtKB">
        <authorList>
            <consortium name="Ensembl"/>
        </authorList>
    </citation>
    <scope>IDENTIFICATION</scope>
</reference>
<dbReference type="Pfam" id="PF22976">
    <property type="entry name" value="RRM_10"/>
    <property type="match status" value="1"/>
</dbReference>
<dbReference type="CDD" id="cd12702">
    <property type="entry name" value="RRM4_PTBP2"/>
    <property type="match status" value="1"/>
</dbReference>
<dbReference type="InterPro" id="IPR034799">
    <property type="entry name" value="PTBP2_RRM3"/>
</dbReference>
<dbReference type="GO" id="GO:0005634">
    <property type="term" value="C:nucleus"/>
    <property type="evidence" value="ECO:0007669"/>
    <property type="project" value="UniProtKB-SubCell"/>
</dbReference>
<keyword evidence="14" id="KW-1185">Reference proteome</keyword>
<dbReference type="CDD" id="cd12778">
    <property type="entry name" value="RRM1_PTBP2"/>
    <property type="match status" value="1"/>
</dbReference>
<dbReference type="InterPro" id="IPR012677">
    <property type="entry name" value="Nucleotide-bd_a/b_plait_sf"/>
</dbReference>
<feature type="domain" description="RRM" evidence="12">
    <location>
        <begin position="128"/>
        <end position="202"/>
    </location>
</feature>
<evidence type="ECO:0000313" key="13">
    <source>
        <dbReference type="Ensembl" id="ENSOSUP00000022251.1"/>
    </source>
</evidence>
<comment type="subcellular location">
    <subcellularLocation>
        <location evidence="1">Nucleus</location>
    </subcellularLocation>
</comment>
<evidence type="ECO:0000256" key="7">
    <source>
        <dbReference type="ARBA" id="ARBA00023187"/>
    </source>
</evidence>
<dbReference type="Proteomes" id="UP000694552">
    <property type="component" value="Unplaced"/>
</dbReference>
<dbReference type="FunFam" id="3.30.70.330:FF:000036">
    <property type="entry name" value="polypyrimidine tract-binding protein 1 isoform X2"/>
    <property type="match status" value="1"/>
</dbReference>
<evidence type="ECO:0000256" key="6">
    <source>
        <dbReference type="ARBA" id="ARBA00022990"/>
    </source>
</evidence>
<dbReference type="CDD" id="cd12783">
    <property type="entry name" value="RRM2_PTBP2"/>
    <property type="match status" value="1"/>
</dbReference>
<dbReference type="PROSITE" id="PS50102">
    <property type="entry name" value="RRM"/>
    <property type="match status" value="4"/>
</dbReference>
<dbReference type="FunFam" id="3.30.70.330:FF:000018">
    <property type="entry name" value="Polypyrimidine tract-binding protein 2 isoform 1"/>
    <property type="match status" value="1"/>
</dbReference>
<dbReference type="Pfam" id="PF11835">
    <property type="entry name" value="RRM_8"/>
    <property type="match status" value="1"/>
</dbReference>
<dbReference type="CDD" id="cd12696">
    <property type="entry name" value="RRM3_PTBP2"/>
    <property type="match status" value="1"/>
</dbReference>
<protein>
    <recommendedName>
        <fullName evidence="9">Polypyrimidine tract-binding protein 2</fullName>
    </recommendedName>
    <alternativeName>
        <fullName evidence="10">Neural polypyrimidine tract-binding protein</fullName>
    </alternativeName>
</protein>
<dbReference type="GO" id="GO:0003723">
    <property type="term" value="F:RNA binding"/>
    <property type="evidence" value="ECO:0007669"/>
    <property type="project" value="UniProtKB-UniRule"/>
</dbReference>
<evidence type="ECO:0000259" key="12">
    <source>
        <dbReference type="PROSITE" id="PS50102"/>
    </source>
</evidence>
<dbReference type="InterPro" id="IPR034800">
    <property type="entry name" value="PTBP2_RRM4"/>
</dbReference>
<feature type="domain" description="RRM" evidence="12">
    <location>
        <begin position="255"/>
        <end position="331"/>
    </location>
</feature>
<dbReference type="InterPro" id="IPR000504">
    <property type="entry name" value="RRM_dom"/>
</dbReference>
<keyword evidence="3" id="KW-0507">mRNA processing</keyword>
<dbReference type="GO" id="GO:0006397">
    <property type="term" value="P:mRNA processing"/>
    <property type="evidence" value="ECO:0007669"/>
    <property type="project" value="UniProtKB-KW"/>
</dbReference>
<feature type="domain" description="RRM" evidence="12">
    <location>
        <begin position="412"/>
        <end position="486"/>
    </location>
</feature>
<dbReference type="NCBIfam" id="TIGR01649">
    <property type="entry name" value="hnRNP-L_PTB"/>
    <property type="match status" value="1"/>
</dbReference>
<organism evidence="13 14">
    <name type="scientific">Otus sunia</name>
    <name type="common">Oriental scops-owl</name>
    <dbReference type="NCBI Taxonomy" id="257818"/>
    <lineage>
        <taxon>Eukaryota</taxon>
        <taxon>Metazoa</taxon>
        <taxon>Chordata</taxon>
        <taxon>Craniata</taxon>
        <taxon>Vertebrata</taxon>
        <taxon>Euteleostomi</taxon>
        <taxon>Archelosauria</taxon>
        <taxon>Archosauria</taxon>
        <taxon>Dinosauria</taxon>
        <taxon>Saurischia</taxon>
        <taxon>Theropoda</taxon>
        <taxon>Coelurosauria</taxon>
        <taxon>Aves</taxon>
        <taxon>Neognathae</taxon>
        <taxon>Neoaves</taxon>
        <taxon>Telluraves</taxon>
        <taxon>Strigiformes</taxon>
        <taxon>Strigidae</taxon>
        <taxon>Otus</taxon>
    </lineage>
</organism>
<sequence>MAEASSARRAHARAAGACPAAAADGERNQALGNVRRFSCRPGRHFLTASPYALPARLSVPLVRALSCSAMDGIVTDVAVGVKRGSDELLSGSVLNSPNSNMSSMVVTANGNDNKKFKGDDKMDGAPSRVLHIRKLPGEVTETEVIALGLPFGKVTNILMLKGKNQAFLELATEEAAITMVNYYSAVTPHLRNQPIYIQYSNHKELKTDNTLNQYEEYHRAQAVLQAVTAVQATNAPISGTTVSESAVTPAQSPVLRIIIDNMYYPVTLDVLHQIFSKFGAVLKIITFTKNNQFQALLQYGDPVNAQQAKLALDGQNIYNACCTLRIDFSKLVNLNVKYNNDKSRDYTRPDLPSGDGQPALDPAIAAAFAKETSLLAVPGALSPLAIPNAAAAAAAAAAGRVGMPGVSAGGNTVLLVSNLNEEMVTPQSLFTLFGVYGDVQRVKILYNKKDSALIQMADGNQSQLAMSHLNGQKMYGKIIRVTLSKHQTVQLPREGLDDQGLTKDFGNSPLHRFKKPGSKNFQNIFPPSATLHLSNIPPSVAEEDLRTLFANTGGTVKAFKFFQDHKMALLQMSTVEEAIQALIDLHNYNLGENHHLRVSFSKSTI</sequence>
<reference evidence="13" key="1">
    <citation type="submission" date="2025-08" db="UniProtKB">
        <authorList>
            <consortium name="Ensembl"/>
        </authorList>
    </citation>
    <scope>IDENTIFICATION</scope>
</reference>
<dbReference type="InterPro" id="IPR055204">
    <property type="entry name" value="HNRNPL_RRM"/>
</dbReference>
<dbReference type="FunFam" id="3.30.70.330:FF:000173">
    <property type="entry name" value="polypyrimidine tract-binding protein 2 isoform X2"/>
    <property type="match status" value="1"/>
</dbReference>
<dbReference type="Ensembl" id="ENSOSUT00000022933.1">
    <property type="protein sequence ID" value="ENSOSUP00000022251.1"/>
    <property type="gene ID" value="ENSOSUG00000015327.1"/>
</dbReference>
<dbReference type="InterPro" id="IPR035979">
    <property type="entry name" value="RBD_domain_sf"/>
</dbReference>
<dbReference type="InterPro" id="IPR035002">
    <property type="entry name" value="PTBP2_RRM1"/>
</dbReference>
<evidence type="ECO:0000313" key="14">
    <source>
        <dbReference type="Proteomes" id="UP000694552"/>
    </source>
</evidence>
<evidence type="ECO:0000256" key="1">
    <source>
        <dbReference type="ARBA" id="ARBA00004123"/>
    </source>
</evidence>
<keyword evidence="6" id="KW-0007">Acetylation</keyword>
<dbReference type="SMART" id="SM00360">
    <property type="entry name" value="RRM"/>
    <property type="match status" value="4"/>
</dbReference>
<keyword evidence="7" id="KW-0508">mRNA splicing</keyword>
<evidence type="ECO:0000256" key="4">
    <source>
        <dbReference type="ARBA" id="ARBA00022737"/>
    </source>
</evidence>
<evidence type="ECO:0000256" key="2">
    <source>
        <dbReference type="ARBA" id="ARBA00022553"/>
    </source>
</evidence>
<name>A0A8C8BSF8_9STRI</name>
<evidence type="ECO:0000256" key="8">
    <source>
        <dbReference type="ARBA" id="ARBA00023242"/>
    </source>
</evidence>
<dbReference type="InterPro" id="IPR021790">
    <property type="entry name" value="PTBP1-like_RRM2"/>
</dbReference>
<feature type="domain" description="RRM" evidence="12">
    <location>
        <begin position="529"/>
        <end position="603"/>
    </location>
</feature>
<dbReference type="SUPFAM" id="SSF54928">
    <property type="entry name" value="RNA-binding domain, RBD"/>
    <property type="match status" value="4"/>
</dbReference>
<keyword evidence="2" id="KW-0597">Phosphoprotein</keyword>
<evidence type="ECO:0000256" key="11">
    <source>
        <dbReference type="PROSITE-ProRule" id="PRU00176"/>
    </source>
</evidence>
<keyword evidence="4" id="KW-0677">Repeat</keyword>
<evidence type="ECO:0000256" key="5">
    <source>
        <dbReference type="ARBA" id="ARBA00022884"/>
    </source>
</evidence>
<evidence type="ECO:0000256" key="10">
    <source>
        <dbReference type="ARBA" id="ARBA00078470"/>
    </source>
</evidence>
<dbReference type="FunFam" id="3.30.70.330:FF:000032">
    <property type="entry name" value="Polypyrimidine tract-binding protein 2 isoform 1"/>
    <property type="match status" value="1"/>
</dbReference>